<evidence type="ECO:0000313" key="2">
    <source>
        <dbReference type="Proteomes" id="UP000183447"/>
    </source>
</evidence>
<protein>
    <submittedName>
        <fullName evidence="1">AAA domain-containing protein</fullName>
    </submittedName>
</protein>
<keyword evidence="2" id="KW-1185">Reference proteome</keyword>
<dbReference type="Proteomes" id="UP000183447">
    <property type="component" value="Unassembled WGS sequence"/>
</dbReference>
<organism evidence="1 2">
    <name type="scientific">Devosia enhydra</name>
    <dbReference type="NCBI Taxonomy" id="665118"/>
    <lineage>
        <taxon>Bacteria</taxon>
        <taxon>Pseudomonadati</taxon>
        <taxon>Pseudomonadota</taxon>
        <taxon>Alphaproteobacteria</taxon>
        <taxon>Hyphomicrobiales</taxon>
        <taxon>Devosiaceae</taxon>
        <taxon>Devosia</taxon>
    </lineage>
</organism>
<reference evidence="1 2" key="1">
    <citation type="submission" date="2016-11" db="EMBL/GenBank/DDBJ databases">
        <authorList>
            <person name="Jaros S."/>
            <person name="Januszkiewicz K."/>
            <person name="Wedrychowicz H."/>
        </authorList>
    </citation>
    <scope>NUCLEOTIDE SEQUENCE [LARGE SCALE GENOMIC DNA]</scope>
    <source>
        <strain evidence="1 2">ATCC 23634</strain>
    </source>
</reference>
<evidence type="ECO:0000313" key="1">
    <source>
        <dbReference type="EMBL" id="SFZ86676.1"/>
    </source>
</evidence>
<dbReference type="STRING" id="665118.SAMN02983003_3870"/>
<dbReference type="EMBL" id="FPKU01000004">
    <property type="protein sequence ID" value="SFZ86676.1"/>
    <property type="molecule type" value="Genomic_DNA"/>
</dbReference>
<dbReference type="InterPro" id="IPR027417">
    <property type="entry name" value="P-loop_NTPase"/>
</dbReference>
<accession>A0A1K2I4M7</accession>
<dbReference type="Pfam" id="PF13481">
    <property type="entry name" value="AAA_25"/>
    <property type="match status" value="1"/>
</dbReference>
<dbReference type="AlphaFoldDB" id="A0A1K2I4M7"/>
<dbReference type="SUPFAM" id="SSF52540">
    <property type="entry name" value="P-loop containing nucleoside triphosphate hydrolases"/>
    <property type="match status" value="1"/>
</dbReference>
<proteinExistence type="predicted"/>
<name>A0A1K2I4M7_9HYPH</name>
<gene>
    <name evidence="1" type="ORF">SAMN02983003_3870</name>
</gene>
<dbReference type="Gene3D" id="3.40.50.300">
    <property type="entry name" value="P-loop containing nucleotide triphosphate hydrolases"/>
    <property type="match status" value="1"/>
</dbReference>
<sequence length="794" mass="86346">MDPDGRHNIVAIDPTDKLPLIGRTFEPGQWAEIEAYIRAHNGSRNLYFSVNEPMTGAPDGKLAKRHISQIRAVCLDLDPAKPEAGADPAEHFKAERTSLLAKAEALKGQQCPPTLLVDSGGGVQAFWILADKMSAADCGEEAEALGAGISQALDGDAVQNIDRIMRLPGTLNIPSPAKRLRGQVEKRAMLLENSGGRFTIEQIARVYPPALPNIERDKNPHIQAAMAEIDIHAIGQADTYPELDPELRVRFGEARRRDRALDRLWTSGMPSGRDKSASGARFELASRAKRAGLNINEFGALLWVWEHATSPGKPRIDECEDPKRDIARCWVNSPELRPELDPSDWFEDLGDEPEDTSDFPTSNRVQLKVVSGRIEPAALPVRRWLIQPRLPIGDVAQCVGEPGVNKSTFALRDALAIATGREDILRGVDATSRPITMERLHRPGPVIVYNAEDRLDEMERRLAAAQRHHGVDGAMPHPIILWSGIDQQKLTLMERRKDGDALKLAPGAAELEAAIQDHGAVLAILDPQISLVTGGSENSNDDQDAVFQYLARMASRLSTAVMVIHHTAKHTRSAKGDMGAGRGGFAAVGKVRSAFTLVHVTGEDEEKAWGVSSRDGLIRLDYAKVSHDRKPPDPIVFKRKSCPVGNGSGMRPADAVALFDANPAEALRIAGDEAPVLEVVDTKALIAAVKARPRDESKATAIAEIVSQLMDDRDTVGLSEIIFPAGDRMREAGLSVATSRQEITHVLSTNLAGPGAQTSHRGQIVRVRAAKKGHLTNAPWQLQRTIVEPQAVAK</sequence>